<organism evidence="1 2">
    <name type="scientific">Kibdelosporangium lantanae</name>
    <dbReference type="NCBI Taxonomy" id="1497396"/>
    <lineage>
        <taxon>Bacteria</taxon>
        <taxon>Bacillati</taxon>
        <taxon>Actinomycetota</taxon>
        <taxon>Actinomycetes</taxon>
        <taxon>Pseudonocardiales</taxon>
        <taxon>Pseudonocardiaceae</taxon>
        <taxon>Kibdelosporangium</taxon>
    </lineage>
</organism>
<protein>
    <recommendedName>
        <fullName evidence="3">Class I SAM-dependent methyltransferase</fullName>
    </recommendedName>
</protein>
<dbReference type="EMBL" id="JBHTIS010004016">
    <property type="protein sequence ID" value="MFD1051961.1"/>
    <property type="molecule type" value="Genomic_DNA"/>
</dbReference>
<evidence type="ECO:0000313" key="2">
    <source>
        <dbReference type="Proteomes" id="UP001597045"/>
    </source>
</evidence>
<name>A0ABW3MMV9_9PSEU</name>
<dbReference type="SUPFAM" id="SSF53335">
    <property type="entry name" value="S-adenosyl-L-methionine-dependent methyltransferases"/>
    <property type="match status" value="1"/>
</dbReference>
<sequence length="78" mass="8677">MTYARTPADGVVSAEKKEIHDVYQEIATEYDERIPGFTALDEQFAENEREFILDHVGPDHAVLDIGCGTGRLTLPLAE</sequence>
<proteinExistence type="predicted"/>
<gene>
    <name evidence="1" type="ORF">ACFQ1S_43565</name>
</gene>
<keyword evidence="2" id="KW-1185">Reference proteome</keyword>
<accession>A0ABW3MMV9</accession>
<dbReference type="Gene3D" id="3.40.50.150">
    <property type="entry name" value="Vaccinia Virus protein VP39"/>
    <property type="match status" value="1"/>
</dbReference>
<evidence type="ECO:0000313" key="1">
    <source>
        <dbReference type="EMBL" id="MFD1051961.1"/>
    </source>
</evidence>
<evidence type="ECO:0008006" key="3">
    <source>
        <dbReference type="Google" id="ProtNLM"/>
    </source>
</evidence>
<reference evidence="2" key="1">
    <citation type="journal article" date="2019" name="Int. J. Syst. Evol. Microbiol.">
        <title>The Global Catalogue of Microorganisms (GCM) 10K type strain sequencing project: providing services to taxonomists for standard genome sequencing and annotation.</title>
        <authorList>
            <consortium name="The Broad Institute Genomics Platform"/>
            <consortium name="The Broad Institute Genome Sequencing Center for Infectious Disease"/>
            <person name="Wu L."/>
            <person name="Ma J."/>
        </authorList>
    </citation>
    <scope>NUCLEOTIDE SEQUENCE [LARGE SCALE GENOMIC DNA]</scope>
    <source>
        <strain evidence="2">JCM 31486</strain>
    </source>
</reference>
<feature type="non-terminal residue" evidence="1">
    <location>
        <position position="78"/>
    </location>
</feature>
<dbReference type="Proteomes" id="UP001597045">
    <property type="component" value="Unassembled WGS sequence"/>
</dbReference>
<comment type="caution">
    <text evidence="1">The sequence shown here is derived from an EMBL/GenBank/DDBJ whole genome shotgun (WGS) entry which is preliminary data.</text>
</comment>
<dbReference type="InterPro" id="IPR029063">
    <property type="entry name" value="SAM-dependent_MTases_sf"/>
</dbReference>